<feature type="transmembrane region" description="Helical" evidence="6">
    <location>
        <begin position="343"/>
        <end position="362"/>
    </location>
</feature>
<dbReference type="GO" id="GO:0080162">
    <property type="term" value="P:endoplasmic reticulum to cytosol auxin transport"/>
    <property type="evidence" value="ECO:0007669"/>
    <property type="project" value="InterPro"/>
</dbReference>
<evidence type="ECO:0000313" key="8">
    <source>
        <dbReference type="Proteomes" id="UP000886885"/>
    </source>
</evidence>
<keyword evidence="8" id="KW-1185">Reference proteome</keyword>
<evidence type="ECO:0000256" key="2">
    <source>
        <dbReference type="ARBA" id="ARBA00022692"/>
    </source>
</evidence>
<dbReference type="Pfam" id="PF03547">
    <property type="entry name" value="Mem_trans"/>
    <property type="match status" value="1"/>
</dbReference>
<evidence type="ECO:0000256" key="5">
    <source>
        <dbReference type="ARBA" id="ARBA00023294"/>
    </source>
</evidence>
<feature type="transmembrane region" description="Helical" evidence="6">
    <location>
        <begin position="374"/>
        <end position="397"/>
    </location>
</feature>
<dbReference type="InterPro" id="IPR004776">
    <property type="entry name" value="Mem_transp_PIN-like"/>
</dbReference>
<accession>A0A8X7ZZ68</accession>
<dbReference type="PANTHER" id="PTHR31419">
    <property type="entry name" value="PROTEIN PIN-LIKES 2"/>
    <property type="match status" value="1"/>
</dbReference>
<keyword evidence="4 6" id="KW-0472">Membrane</keyword>
<evidence type="ECO:0000313" key="7">
    <source>
        <dbReference type="EMBL" id="KAG6771760.1"/>
    </source>
</evidence>
<dbReference type="Proteomes" id="UP000886885">
    <property type="component" value="Chromosome 6A"/>
</dbReference>
<evidence type="ECO:0000256" key="1">
    <source>
        <dbReference type="ARBA" id="ARBA00004141"/>
    </source>
</evidence>
<feature type="transmembrane region" description="Helical" evidence="6">
    <location>
        <begin position="131"/>
        <end position="153"/>
    </location>
</feature>
<dbReference type="GO" id="GO:0009734">
    <property type="term" value="P:auxin-activated signaling pathway"/>
    <property type="evidence" value="ECO:0007669"/>
    <property type="project" value="UniProtKB-KW"/>
</dbReference>
<keyword evidence="2 6" id="KW-0812">Transmembrane</keyword>
<comment type="caution">
    <text evidence="7">The sequence shown here is derived from an EMBL/GenBank/DDBJ whole genome shotgun (WGS) entry which is preliminary data.</text>
</comment>
<feature type="transmembrane region" description="Helical" evidence="6">
    <location>
        <begin position="165"/>
        <end position="187"/>
    </location>
</feature>
<evidence type="ECO:0000256" key="3">
    <source>
        <dbReference type="ARBA" id="ARBA00022989"/>
    </source>
</evidence>
<evidence type="ECO:0000256" key="6">
    <source>
        <dbReference type="SAM" id="Phobius"/>
    </source>
</evidence>
<name>A0A8X7ZZ68_POPTO</name>
<dbReference type="GO" id="GO:0016020">
    <property type="term" value="C:membrane"/>
    <property type="evidence" value="ECO:0007669"/>
    <property type="project" value="UniProtKB-SubCell"/>
</dbReference>
<dbReference type="AlphaFoldDB" id="A0A8X7ZZ68"/>
<proteinExistence type="predicted"/>
<protein>
    <recommendedName>
        <fullName evidence="9">Auxin efflux carrier family protein</fullName>
    </recommendedName>
</protein>
<organism evidence="7 8">
    <name type="scientific">Populus tomentosa</name>
    <name type="common">Chinese white poplar</name>
    <dbReference type="NCBI Taxonomy" id="118781"/>
    <lineage>
        <taxon>Eukaryota</taxon>
        <taxon>Viridiplantae</taxon>
        <taxon>Streptophyta</taxon>
        <taxon>Embryophyta</taxon>
        <taxon>Tracheophyta</taxon>
        <taxon>Spermatophyta</taxon>
        <taxon>Magnoliopsida</taxon>
        <taxon>eudicotyledons</taxon>
        <taxon>Gunneridae</taxon>
        <taxon>Pentapetalae</taxon>
        <taxon>rosids</taxon>
        <taxon>fabids</taxon>
        <taxon>Malpighiales</taxon>
        <taxon>Salicaceae</taxon>
        <taxon>Saliceae</taxon>
        <taxon>Populus</taxon>
    </lineage>
</organism>
<feature type="transmembrane region" description="Helical" evidence="6">
    <location>
        <begin position="409"/>
        <end position="436"/>
    </location>
</feature>
<feature type="transmembrane region" description="Helical" evidence="6">
    <location>
        <begin position="508"/>
        <end position="530"/>
    </location>
</feature>
<sequence>MSFETFRRENLGKSVISMDLPVTIKKALKRYAYTPCDMPQLCSNCGSLRSSVGFLRKQESWYERRTRRLLSEYGKGTLDLQLSIESEGGGLGEQVKRLASFKKEAMERFLSAMVPMGNQAGGQSLLNTIRIAVLPIGKLVFSLLLPCLIFSQLGQAVTLEKMLEWWFIPMNVVLGSISGSIIGFVVASIVRPPYPFFKFSIIQIGIGNIGNVPLVLIAALCRDTSNPFGDSEKCSTDGTAYISFGQWVGAIILYTYVFNMLAPPPEVTFDIEDANLSVKSPAKDAPPEQVPLLLQEDAPEELDALKRGKSALKFLGFDEGNGTKMNIKQFLAFLYVKLKLKQILQPPIIASILAMFLGAVPFSKRLIFTTDAPLFFFTDSCMILGEAMIPCILLALGGNLIDGPGSSKLGFRTTAAIIFGRLVLVPPAGLGIVTLADKLGFLPPGDKMFKFVLLLQHTMPTSVLSEKEEETANIFLFWHMKAVFNLVGKWGKGAVANLRGCGREAAAVLFWVHIFAIFSMAGWIVLYLNLLF</sequence>
<evidence type="ECO:0008006" key="9">
    <source>
        <dbReference type="Google" id="ProtNLM"/>
    </source>
</evidence>
<dbReference type="EMBL" id="JAAWWB010000011">
    <property type="protein sequence ID" value="KAG6771760.1"/>
    <property type="molecule type" value="Genomic_DNA"/>
</dbReference>
<reference evidence="7" key="1">
    <citation type="journal article" date="2020" name="bioRxiv">
        <title>Hybrid origin of Populus tomentosa Carr. identified through genome sequencing and phylogenomic analysis.</title>
        <authorList>
            <person name="An X."/>
            <person name="Gao K."/>
            <person name="Chen Z."/>
            <person name="Li J."/>
            <person name="Yang X."/>
            <person name="Yang X."/>
            <person name="Zhou J."/>
            <person name="Guo T."/>
            <person name="Zhao T."/>
            <person name="Huang S."/>
            <person name="Miao D."/>
            <person name="Khan W.U."/>
            <person name="Rao P."/>
            <person name="Ye M."/>
            <person name="Lei B."/>
            <person name="Liao W."/>
            <person name="Wang J."/>
            <person name="Ji L."/>
            <person name="Li Y."/>
            <person name="Guo B."/>
            <person name="Mustafa N.S."/>
            <person name="Li S."/>
            <person name="Yun Q."/>
            <person name="Keller S.R."/>
            <person name="Mao J."/>
            <person name="Zhang R."/>
            <person name="Strauss S.H."/>
        </authorList>
    </citation>
    <scope>NUCLEOTIDE SEQUENCE</scope>
    <source>
        <strain evidence="7">GM15</strain>
        <tissue evidence="7">Leaf</tissue>
    </source>
</reference>
<feature type="transmembrane region" description="Helical" evidence="6">
    <location>
        <begin position="240"/>
        <end position="258"/>
    </location>
</feature>
<feature type="transmembrane region" description="Helical" evidence="6">
    <location>
        <begin position="199"/>
        <end position="220"/>
    </location>
</feature>
<dbReference type="PANTHER" id="PTHR31419:SF1">
    <property type="entry name" value="PROTEIN PIN-LIKES 6"/>
    <property type="match status" value="1"/>
</dbReference>
<dbReference type="InterPro" id="IPR039305">
    <property type="entry name" value="PILS2/6"/>
</dbReference>
<evidence type="ECO:0000256" key="4">
    <source>
        <dbReference type="ARBA" id="ARBA00023136"/>
    </source>
</evidence>
<keyword evidence="5" id="KW-0927">Auxin signaling pathway</keyword>
<keyword evidence="3 6" id="KW-1133">Transmembrane helix</keyword>
<comment type="subcellular location">
    <subcellularLocation>
        <location evidence="1">Membrane</location>
        <topology evidence="1">Multi-pass membrane protein</topology>
    </subcellularLocation>
</comment>
<dbReference type="OrthoDB" id="191139at2759"/>
<gene>
    <name evidence="7" type="ORF">POTOM_023152</name>
</gene>